<dbReference type="PROSITE" id="PS50850">
    <property type="entry name" value="MFS"/>
    <property type="match status" value="1"/>
</dbReference>
<evidence type="ECO:0000256" key="3">
    <source>
        <dbReference type="ARBA" id="ARBA00022989"/>
    </source>
</evidence>
<dbReference type="PROSITE" id="PS00217">
    <property type="entry name" value="SUGAR_TRANSPORT_2"/>
    <property type="match status" value="1"/>
</dbReference>
<evidence type="ECO:0000259" key="6">
    <source>
        <dbReference type="PROSITE" id="PS50850"/>
    </source>
</evidence>
<dbReference type="Pfam" id="PF07690">
    <property type="entry name" value="MFS_1"/>
    <property type="match status" value="1"/>
</dbReference>
<reference evidence="7" key="1">
    <citation type="submission" date="2021-02" db="EMBL/GenBank/DDBJ databases">
        <authorList>
            <person name="Dougan E. K."/>
            <person name="Rhodes N."/>
            <person name="Thang M."/>
            <person name="Chan C."/>
        </authorList>
    </citation>
    <scope>NUCLEOTIDE SEQUENCE</scope>
</reference>
<proteinExistence type="predicted"/>
<dbReference type="InterPro" id="IPR005829">
    <property type="entry name" value="Sugar_transporter_CS"/>
</dbReference>
<evidence type="ECO:0000256" key="5">
    <source>
        <dbReference type="SAM" id="Phobius"/>
    </source>
</evidence>
<evidence type="ECO:0000256" key="2">
    <source>
        <dbReference type="ARBA" id="ARBA00022692"/>
    </source>
</evidence>
<sequence length="304" mass="31988">AMPSRKVPSPKHRIPHLLPSPWQAASSSFSNCRSCKALPSGSSTEVPADTTKPAVASPSVSSADATLVISLLAMAYTIWNMDKVNLSVAVVPMVKQFQWSPSVVGTIQSSFFWGYVLMQIPGGVLARAIGGKTTLLVGFTLFSLATCLIPVAATSSLPSLLACRALVGIGEGVTPPAATALIAQWFGPRDRARAMGIAGFAQNMGAVGGLILAPSIIDAWGWPWVFTSFGGLGLVWAAAWAALAKEPKESGASAQPSQKAGEDDRPGILGALFGIPWLAFLRQPSVWAIVIVHFCYNYGFYTLL</sequence>
<keyword evidence="2 5" id="KW-0812">Transmembrane</keyword>
<feature type="domain" description="Major facilitator superfamily (MFS) profile" evidence="6">
    <location>
        <begin position="68"/>
        <end position="304"/>
    </location>
</feature>
<dbReference type="PANTHER" id="PTHR11662">
    <property type="entry name" value="SOLUTE CARRIER FAMILY 17"/>
    <property type="match status" value="1"/>
</dbReference>
<organism evidence="7 8">
    <name type="scientific">Polarella glacialis</name>
    <name type="common">Dinoflagellate</name>
    <dbReference type="NCBI Taxonomy" id="89957"/>
    <lineage>
        <taxon>Eukaryota</taxon>
        <taxon>Sar</taxon>
        <taxon>Alveolata</taxon>
        <taxon>Dinophyceae</taxon>
        <taxon>Suessiales</taxon>
        <taxon>Suessiaceae</taxon>
        <taxon>Polarella</taxon>
    </lineage>
</organism>
<evidence type="ECO:0000313" key="8">
    <source>
        <dbReference type="Proteomes" id="UP000626109"/>
    </source>
</evidence>
<dbReference type="InterPro" id="IPR020846">
    <property type="entry name" value="MFS_dom"/>
</dbReference>
<dbReference type="PANTHER" id="PTHR11662:SF243">
    <property type="entry name" value="ANION TRANSPORTER 6, CHLOROPLASTIC-RELATED"/>
    <property type="match status" value="1"/>
</dbReference>
<gene>
    <name evidence="7" type="ORF">PGLA2088_LOCUS14362</name>
</gene>
<name>A0A813J003_POLGL</name>
<feature type="non-terminal residue" evidence="7">
    <location>
        <position position="304"/>
    </location>
</feature>
<accession>A0A813J003</accession>
<feature type="transmembrane region" description="Helical" evidence="5">
    <location>
        <begin position="194"/>
        <end position="217"/>
    </location>
</feature>
<dbReference type="AlphaFoldDB" id="A0A813J003"/>
<dbReference type="SUPFAM" id="SSF103473">
    <property type="entry name" value="MFS general substrate transporter"/>
    <property type="match status" value="1"/>
</dbReference>
<comment type="subcellular location">
    <subcellularLocation>
        <location evidence="1">Membrane</location>
        <topology evidence="1">Multi-pass membrane protein</topology>
    </subcellularLocation>
</comment>
<dbReference type="EMBL" id="CAJNNW010017449">
    <property type="protein sequence ID" value="CAE8660962.1"/>
    <property type="molecule type" value="Genomic_DNA"/>
</dbReference>
<dbReference type="GO" id="GO:0016020">
    <property type="term" value="C:membrane"/>
    <property type="evidence" value="ECO:0007669"/>
    <property type="project" value="UniProtKB-SubCell"/>
</dbReference>
<dbReference type="InterPro" id="IPR050382">
    <property type="entry name" value="MFS_Na/Anion_cotransporter"/>
</dbReference>
<comment type="caution">
    <text evidence="7">The sequence shown here is derived from an EMBL/GenBank/DDBJ whole genome shotgun (WGS) entry which is preliminary data.</text>
</comment>
<feature type="transmembrane region" description="Helical" evidence="5">
    <location>
        <begin position="223"/>
        <end position="243"/>
    </location>
</feature>
<dbReference type="GO" id="GO:0022857">
    <property type="term" value="F:transmembrane transporter activity"/>
    <property type="evidence" value="ECO:0007669"/>
    <property type="project" value="InterPro"/>
</dbReference>
<feature type="transmembrane region" description="Helical" evidence="5">
    <location>
        <begin position="129"/>
        <end position="153"/>
    </location>
</feature>
<feature type="transmembrane region" description="Helical" evidence="5">
    <location>
        <begin position="286"/>
        <end position="303"/>
    </location>
</feature>
<keyword evidence="4 5" id="KW-0472">Membrane</keyword>
<evidence type="ECO:0000313" key="7">
    <source>
        <dbReference type="EMBL" id="CAE8660962.1"/>
    </source>
</evidence>
<dbReference type="Proteomes" id="UP000626109">
    <property type="component" value="Unassembled WGS sequence"/>
</dbReference>
<dbReference type="Gene3D" id="1.20.1250.20">
    <property type="entry name" value="MFS general substrate transporter like domains"/>
    <property type="match status" value="1"/>
</dbReference>
<keyword evidence="3 5" id="KW-1133">Transmembrane helix</keyword>
<protein>
    <recommendedName>
        <fullName evidence="6">Major facilitator superfamily (MFS) profile domain-containing protein</fullName>
    </recommendedName>
</protein>
<dbReference type="InterPro" id="IPR036259">
    <property type="entry name" value="MFS_trans_sf"/>
</dbReference>
<feature type="non-terminal residue" evidence="7">
    <location>
        <position position="1"/>
    </location>
</feature>
<dbReference type="InterPro" id="IPR011701">
    <property type="entry name" value="MFS"/>
</dbReference>
<evidence type="ECO:0000256" key="1">
    <source>
        <dbReference type="ARBA" id="ARBA00004141"/>
    </source>
</evidence>
<evidence type="ECO:0000256" key="4">
    <source>
        <dbReference type="ARBA" id="ARBA00023136"/>
    </source>
</evidence>